<comment type="caution">
    <text evidence="1">The sequence shown here is derived from an EMBL/GenBank/DDBJ whole genome shotgun (WGS) entry which is preliminary data.</text>
</comment>
<keyword evidence="2" id="KW-1185">Reference proteome</keyword>
<name>A0ACB7PK21_9PEZI</name>
<accession>A0ACB7PK21</accession>
<sequence length="566" mass="60855">MGPADHLANHKPPEPSISATTGRIKGKAGAGLRRMPQSPEEWLESATLHGLAARTLADLCRRGGFSASTVPADSLLTMRPVWSPRRPPVDAAEAISQTQQFFTPLHFQQAQHILEHKLLGMDKLETLFDLICPLSPDEAPRTPKRIAGSLGDALGVFASLVSLYNRLMKQVAATPPLEETQPVMDAPLTKRFRDARLPGGGSPPSPLSDMLNLGRAVANLSLQTGKEPQEGVKRLASTTGHPNPRASQDLLEGSQSTIGGGSEREAAGPPLPSPRAPPETVVVVYLVNFLAAIAVQIQPFGRKPVCIADAFEQNFRFGPVPGPVPGPAPDSLLTSTAAHHEQEGKNLPEGPPSEEVGAGGRPLQPVASFLARVDGGIPCCKPQVDGELFVAFEVKRSYRGQDDVEIRAQETMEHCAIIWERHSRELPRNTSSVSSSQQHYHTLLISQNATEIYFSLSTYTNAYLDYLFSSSPDSTRVIPQTTPLDVIQLLKIEEFGPFYITDKKELRLVSQLVLALLLWQMEGFDASKLVVSALGRSAYDEDGEGGGEGGKGGGEGSRGSDGGEIE</sequence>
<evidence type="ECO:0000313" key="1">
    <source>
        <dbReference type="EMBL" id="KAH6641403.1"/>
    </source>
</evidence>
<dbReference type="Proteomes" id="UP000724584">
    <property type="component" value="Unassembled WGS sequence"/>
</dbReference>
<reference evidence="1 2" key="1">
    <citation type="journal article" date="2021" name="Nat. Commun.">
        <title>Genetic determinants of endophytism in the Arabidopsis root mycobiome.</title>
        <authorList>
            <person name="Mesny F."/>
            <person name="Miyauchi S."/>
            <person name="Thiergart T."/>
            <person name="Pickel B."/>
            <person name="Atanasova L."/>
            <person name="Karlsson M."/>
            <person name="Huettel B."/>
            <person name="Barry K.W."/>
            <person name="Haridas S."/>
            <person name="Chen C."/>
            <person name="Bauer D."/>
            <person name="Andreopoulos W."/>
            <person name="Pangilinan J."/>
            <person name="LaButti K."/>
            <person name="Riley R."/>
            <person name="Lipzen A."/>
            <person name="Clum A."/>
            <person name="Drula E."/>
            <person name="Henrissat B."/>
            <person name="Kohler A."/>
            <person name="Grigoriev I.V."/>
            <person name="Martin F.M."/>
            <person name="Hacquard S."/>
        </authorList>
    </citation>
    <scope>NUCLEOTIDE SEQUENCE [LARGE SCALE GENOMIC DNA]</scope>
    <source>
        <strain evidence="1 2">MPI-SDFR-AT-0079</strain>
    </source>
</reference>
<dbReference type="EMBL" id="JAGIZQ010000002">
    <property type="protein sequence ID" value="KAH6641403.1"/>
    <property type="molecule type" value="Genomic_DNA"/>
</dbReference>
<gene>
    <name evidence="1" type="ORF">F5144DRAFT_131729</name>
</gene>
<proteinExistence type="predicted"/>
<organism evidence="1 2">
    <name type="scientific">Chaetomium tenue</name>
    <dbReference type="NCBI Taxonomy" id="1854479"/>
    <lineage>
        <taxon>Eukaryota</taxon>
        <taxon>Fungi</taxon>
        <taxon>Dikarya</taxon>
        <taxon>Ascomycota</taxon>
        <taxon>Pezizomycotina</taxon>
        <taxon>Sordariomycetes</taxon>
        <taxon>Sordariomycetidae</taxon>
        <taxon>Sordariales</taxon>
        <taxon>Chaetomiaceae</taxon>
        <taxon>Chaetomium</taxon>
    </lineage>
</organism>
<protein>
    <submittedName>
        <fullName evidence="1">Uncharacterized protein</fullName>
    </submittedName>
</protein>
<evidence type="ECO:0000313" key="2">
    <source>
        <dbReference type="Proteomes" id="UP000724584"/>
    </source>
</evidence>